<proteinExistence type="predicted"/>
<name>G0UNC1_TRYCI</name>
<protein>
    <submittedName>
        <fullName evidence="2">Uncharacterized protein</fullName>
    </submittedName>
</protein>
<gene>
    <name evidence="2" type="ORF">TCIL3000_6_1130</name>
</gene>
<organism evidence="2">
    <name type="scientific">Trypanosoma congolense (strain IL3000)</name>
    <dbReference type="NCBI Taxonomy" id="1068625"/>
    <lineage>
        <taxon>Eukaryota</taxon>
        <taxon>Discoba</taxon>
        <taxon>Euglenozoa</taxon>
        <taxon>Kinetoplastea</taxon>
        <taxon>Metakinetoplastina</taxon>
        <taxon>Trypanosomatida</taxon>
        <taxon>Trypanosomatidae</taxon>
        <taxon>Trypanosoma</taxon>
        <taxon>Nannomonas</taxon>
    </lineage>
</organism>
<reference evidence="2" key="1">
    <citation type="journal article" date="2012" name="Proc. Natl. Acad. Sci. U.S.A.">
        <title>Antigenic diversity is generated by distinct evolutionary mechanisms in African trypanosome species.</title>
        <authorList>
            <person name="Jackson A.P."/>
            <person name="Berry A."/>
            <person name="Aslett M."/>
            <person name="Allison H.C."/>
            <person name="Burton P."/>
            <person name="Vavrova-Anderson J."/>
            <person name="Brown R."/>
            <person name="Browne H."/>
            <person name="Corton N."/>
            <person name="Hauser H."/>
            <person name="Gamble J."/>
            <person name="Gilderthorp R."/>
            <person name="Marcello L."/>
            <person name="McQuillan J."/>
            <person name="Otto T.D."/>
            <person name="Quail M.A."/>
            <person name="Sanders M.J."/>
            <person name="van Tonder A."/>
            <person name="Ginger M.L."/>
            <person name="Field M.C."/>
            <person name="Barry J.D."/>
            <person name="Hertz-Fowler C."/>
            <person name="Berriman M."/>
        </authorList>
    </citation>
    <scope>NUCLEOTIDE SEQUENCE</scope>
    <source>
        <strain evidence="2">IL3000</strain>
    </source>
</reference>
<accession>G0UNC1</accession>
<dbReference type="EMBL" id="HE575319">
    <property type="protein sequence ID" value="CCC90881.1"/>
    <property type="molecule type" value="Genomic_DNA"/>
</dbReference>
<sequence length="141" mass="16026">MASNPPRDTFLSEEVRLPRCPTRPCYRHIEELGFTPRKAATRIVAKQNRLAHHCGAHAASLPKSKRAQPPRFTTRPSAFNRQRGGEEARSLFPANCHHTAPKICYSRVLEFVHWGCFCICSASHTTQRLVHLPVHLPQLRV</sequence>
<dbReference type="AlphaFoldDB" id="G0UNC1"/>
<evidence type="ECO:0000256" key="1">
    <source>
        <dbReference type="SAM" id="MobiDB-lite"/>
    </source>
</evidence>
<evidence type="ECO:0000313" key="2">
    <source>
        <dbReference type="EMBL" id="CCC90881.1"/>
    </source>
</evidence>
<feature type="region of interest" description="Disordered" evidence="1">
    <location>
        <begin position="58"/>
        <end position="85"/>
    </location>
</feature>